<feature type="region of interest" description="Disordered" evidence="1">
    <location>
        <begin position="12"/>
        <end position="35"/>
    </location>
</feature>
<dbReference type="Proteomes" id="UP000299102">
    <property type="component" value="Unassembled WGS sequence"/>
</dbReference>
<evidence type="ECO:0000313" key="3">
    <source>
        <dbReference type="Proteomes" id="UP000299102"/>
    </source>
</evidence>
<dbReference type="EMBL" id="BGZK01001827">
    <property type="protein sequence ID" value="GBP86965.1"/>
    <property type="molecule type" value="Genomic_DNA"/>
</dbReference>
<evidence type="ECO:0000313" key="2">
    <source>
        <dbReference type="EMBL" id="GBP86965.1"/>
    </source>
</evidence>
<name>A0A4C1ZKA6_EUMVA</name>
<organism evidence="2 3">
    <name type="scientific">Eumeta variegata</name>
    <name type="common">Bagworm moth</name>
    <name type="synonym">Eumeta japonica</name>
    <dbReference type="NCBI Taxonomy" id="151549"/>
    <lineage>
        <taxon>Eukaryota</taxon>
        <taxon>Metazoa</taxon>
        <taxon>Ecdysozoa</taxon>
        <taxon>Arthropoda</taxon>
        <taxon>Hexapoda</taxon>
        <taxon>Insecta</taxon>
        <taxon>Pterygota</taxon>
        <taxon>Neoptera</taxon>
        <taxon>Endopterygota</taxon>
        <taxon>Lepidoptera</taxon>
        <taxon>Glossata</taxon>
        <taxon>Ditrysia</taxon>
        <taxon>Tineoidea</taxon>
        <taxon>Psychidae</taxon>
        <taxon>Oiketicinae</taxon>
        <taxon>Eumeta</taxon>
    </lineage>
</organism>
<sequence>MSGTGYGLMTDGVYSTAENSNDNGKTSPMTSPRSPRPLLHYHDAELRVAISVMTELLFLPELPLNFVSKTKHWTDTVVDFAIYTNHISEISVTTLSRARKTFTDSCAGRRLERIPIHFHRRCHAFAGFATAPTIDTRVSPSPQVAAHEQSAAPANEAGGGPPLCKRVFHAVQNISSTRMPRDA</sequence>
<gene>
    <name evidence="2" type="ORF">EVAR_64094_1</name>
</gene>
<keyword evidence="3" id="KW-1185">Reference proteome</keyword>
<feature type="region of interest" description="Disordered" evidence="1">
    <location>
        <begin position="138"/>
        <end position="160"/>
    </location>
</feature>
<feature type="compositionally biased region" description="Low complexity" evidence="1">
    <location>
        <begin position="26"/>
        <end position="35"/>
    </location>
</feature>
<proteinExistence type="predicted"/>
<feature type="compositionally biased region" description="Polar residues" evidence="1">
    <location>
        <begin position="16"/>
        <end position="25"/>
    </location>
</feature>
<comment type="caution">
    <text evidence="2">The sequence shown here is derived from an EMBL/GenBank/DDBJ whole genome shotgun (WGS) entry which is preliminary data.</text>
</comment>
<protein>
    <submittedName>
        <fullName evidence="2">Uncharacterized protein</fullName>
    </submittedName>
</protein>
<dbReference type="AlphaFoldDB" id="A0A4C1ZKA6"/>
<accession>A0A4C1ZKA6</accession>
<evidence type="ECO:0000256" key="1">
    <source>
        <dbReference type="SAM" id="MobiDB-lite"/>
    </source>
</evidence>
<reference evidence="2 3" key="1">
    <citation type="journal article" date="2019" name="Commun. Biol.">
        <title>The bagworm genome reveals a unique fibroin gene that provides high tensile strength.</title>
        <authorList>
            <person name="Kono N."/>
            <person name="Nakamura H."/>
            <person name="Ohtoshi R."/>
            <person name="Tomita M."/>
            <person name="Numata K."/>
            <person name="Arakawa K."/>
        </authorList>
    </citation>
    <scope>NUCLEOTIDE SEQUENCE [LARGE SCALE GENOMIC DNA]</scope>
</reference>